<accession>A0A836CL82</accession>
<name>A0A836CL82_9STRA</name>
<evidence type="ECO:0000313" key="2">
    <source>
        <dbReference type="EMBL" id="KAG5189519.1"/>
    </source>
</evidence>
<comment type="caution">
    <text evidence="2">The sequence shown here is derived from an EMBL/GenBank/DDBJ whole genome shotgun (WGS) entry which is preliminary data.</text>
</comment>
<dbReference type="Proteomes" id="UP000664859">
    <property type="component" value="Unassembled WGS sequence"/>
</dbReference>
<feature type="region of interest" description="Disordered" evidence="1">
    <location>
        <begin position="127"/>
        <end position="163"/>
    </location>
</feature>
<reference evidence="2" key="1">
    <citation type="submission" date="2021-02" db="EMBL/GenBank/DDBJ databases">
        <title>First Annotated Genome of the Yellow-green Alga Tribonema minus.</title>
        <authorList>
            <person name="Mahan K.M."/>
        </authorList>
    </citation>
    <scope>NUCLEOTIDE SEQUENCE</scope>
    <source>
        <strain evidence="2">UTEX B ZZ1240</strain>
    </source>
</reference>
<feature type="region of interest" description="Disordered" evidence="1">
    <location>
        <begin position="20"/>
        <end position="74"/>
    </location>
</feature>
<feature type="compositionally biased region" description="Pro residues" evidence="1">
    <location>
        <begin position="245"/>
        <end position="256"/>
    </location>
</feature>
<feature type="compositionally biased region" description="Polar residues" evidence="1">
    <location>
        <begin position="56"/>
        <end position="74"/>
    </location>
</feature>
<feature type="compositionally biased region" description="Polar residues" evidence="1">
    <location>
        <begin position="20"/>
        <end position="30"/>
    </location>
</feature>
<evidence type="ECO:0000313" key="3">
    <source>
        <dbReference type="Proteomes" id="UP000664859"/>
    </source>
</evidence>
<protein>
    <submittedName>
        <fullName evidence="2">Uncharacterized protein</fullName>
    </submittedName>
</protein>
<gene>
    <name evidence="2" type="ORF">JKP88DRAFT_252771</name>
</gene>
<feature type="region of interest" description="Disordered" evidence="1">
    <location>
        <begin position="241"/>
        <end position="263"/>
    </location>
</feature>
<sequence length="408" mass="42176">MQVQVAVDLQADALAEAPSLVQSSVGSTSVPHPPKSMSSSFRSHSTRSRVHEQHSRLSSHTNASAGSAKSSTSPQEALAHVTALAEAGQLLLSRDLQAFSTTDVCCGFLRCLVTHVRLACHPIAARGNSKSKPLAPQHSTTTSTSSASQQTQGDSGSSRAPVVAPEDTLPLIGSGWAACLEHGAGITSRAANNLFFESLLLLARCVCHAAMFEDAGSAAVDPALQAAVDAEFNRLFRGATFDPAPLAPPRRPPPTVAPSTSSATAPHALPFTPAGKAVAHVLRRPTPPLPAIDSLTEGALEDQPRAVGSVNLNFTPPAFRPLTAHAAAAAAAPPVERRAAGVCAAAAANVDASERARRAAAWRLLARRLPSRPAQRRRLFVGRCARGVASFAMTSVTPGVAASIAGRC</sequence>
<keyword evidence="3" id="KW-1185">Reference proteome</keyword>
<dbReference type="AlphaFoldDB" id="A0A836CL82"/>
<evidence type="ECO:0000256" key="1">
    <source>
        <dbReference type="SAM" id="MobiDB-lite"/>
    </source>
</evidence>
<feature type="compositionally biased region" description="Low complexity" evidence="1">
    <location>
        <begin position="139"/>
        <end position="158"/>
    </location>
</feature>
<proteinExistence type="predicted"/>
<organism evidence="2 3">
    <name type="scientific">Tribonema minus</name>
    <dbReference type="NCBI Taxonomy" id="303371"/>
    <lineage>
        <taxon>Eukaryota</taxon>
        <taxon>Sar</taxon>
        <taxon>Stramenopiles</taxon>
        <taxon>Ochrophyta</taxon>
        <taxon>PX clade</taxon>
        <taxon>Xanthophyceae</taxon>
        <taxon>Tribonematales</taxon>
        <taxon>Tribonemataceae</taxon>
        <taxon>Tribonema</taxon>
    </lineage>
</organism>
<dbReference type="EMBL" id="JAFCMP010000048">
    <property type="protein sequence ID" value="KAG5189519.1"/>
    <property type="molecule type" value="Genomic_DNA"/>
</dbReference>